<feature type="chain" id="PRO_5045034517" evidence="1">
    <location>
        <begin position="22"/>
        <end position="68"/>
    </location>
</feature>
<evidence type="ECO:0000313" key="3">
    <source>
        <dbReference type="EMBL" id="WVT06738.1"/>
    </source>
</evidence>
<reference evidence="2" key="1">
    <citation type="submission" date="2023-08" db="EMBL/GenBank/DDBJ databases">
        <title>Complete genome sequence of Sinorhizobium chiapanecum ITTG S70 isolated from Acaciella angustissima nodules in Chiapas-Mexico.</title>
        <authorList>
            <person name="Rincon-Rosales R."/>
            <person name="Rogel M.A."/>
            <person name="Rincon-Medina C.I."/>
            <person name="Guerrero G."/>
            <person name="Manzano-Gomez L.A."/>
            <person name="Lopez-Lopez A."/>
            <person name="Rincon Molina F.A."/>
            <person name="Martinez-Romero E."/>
        </authorList>
    </citation>
    <scope>NUCLEOTIDE SEQUENCE</scope>
    <source>
        <strain evidence="2">ITTG S70</strain>
        <plasmid evidence="2">pSchITTGS70a</plasmid>
        <plasmid evidence="3">pSchITTGS70d</plasmid>
    </source>
</reference>
<organism evidence="2 4">
    <name type="scientific">Sinorhizobium chiapasense</name>
    <dbReference type="NCBI Taxonomy" id="501572"/>
    <lineage>
        <taxon>Bacteria</taxon>
        <taxon>Pseudomonadati</taxon>
        <taxon>Pseudomonadota</taxon>
        <taxon>Alphaproteobacteria</taxon>
        <taxon>Hyphomicrobiales</taxon>
        <taxon>Rhizobiaceae</taxon>
        <taxon>Sinorhizobium/Ensifer group</taxon>
        <taxon>Sinorhizobium</taxon>
    </lineage>
</organism>
<feature type="signal peptide" evidence="1">
    <location>
        <begin position="1"/>
        <end position="21"/>
    </location>
</feature>
<keyword evidence="4" id="KW-1185">Reference proteome</keyword>
<evidence type="ECO:0000313" key="2">
    <source>
        <dbReference type="EMBL" id="WVT06030.1"/>
    </source>
</evidence>
<protein>
    <submittedName>
        <fullName evidence="2">Uncharacterized protein</fullName>
    </submittedName>
</protein>
<dbReference type="RefSeq" id="WP_331375099.1">
    <property type="nucleotide sequence ID" value="NZ_CP133149.1"/>
</dbReference>
<gene>
    <name evidence="2" type="ORF">RB548_21260</name>
    <name evidence="3" type="ORF">RB548_28490</name>
</gene>
<name>A0ABZ2BHI6_9HYPH</name>
<evidence type="ECO:0000313" key="4">
    <source>
        <dbReference type="Proteomes" id="UP001432360"/>
    </source>
</evidence>
<keyword evidence="2" id="KW-0614">Plasmid</keyword>
<evidence type="ECO:0000256" key="1">
    <source>
        <dbReference type="SAM" id="SignalP"/>
    </source>
</evidence>
<dbReference type="EMBL" id="CP133149">
    <property type="protein sequence ID" value="WVT06030.1"/>
    <property type="molecule type" value="Genomic_DNA"/>
</dbReference>
<accession>A0ABZ2BHI6</accession>
<dbReference type="EMBL" id="CP133152">
    <property type="protein sequence ID" value="WVT06738.1"/>
    <property type="molecule type" value="Genomic_DNA"/>
</dbReference>
<dbReference type="Proteomes" id="UP001432360">
    <property type="component" value="Plasmid pSchITTGS70a"/>
</dbReference>
<keyword evidence="1" id="KW-0732">Signal</keyword>
<proteinExistence type="predicted"/>
<geneLocation type="plasmid" evidence="3 4">
    <name>pSchITTGS70d</name>
</geneLocation>
<sequence>MTRTAAIAAVSILIASSAALGDDRVSSKGKPRPSWAKLVVNHPAPKRGAYYKGVARTAFNNFKWRGIR</sequence>
<geneLocation type="plasmid" evidence="2 4">
    <name>pSchITTGS70a</name>
</geneLocation>
<dbReference type="Proteomes" id="UP001432360">
    <property type="component" value="Plasmid pSchITTGS70d"/>
</dbReference>